<feature type="compositionally biased region" description="Low complexity" evidence="2">
    <location>
        <begin position="666"/>
        <end position="678"/>
    </location>
</feature>
<feature type="compositionally biased region" description="Acidic residues" evidence="2">
    <location>
        <begin position="716"/>
        <end position="734"/>
    </location>
</feature>
<name>A0A0G4FXW1_9ALVE</name>
<gene>
    <name evidence="3" type="ORF">Cvel_19336</name>
</gene>
<dbReference type="VEuPathDB" id="CryptoDB:Cvel_19336"/>
<dbReference type="PhylomeDB" id="A0A0G4FXW1"/>
<accession>A0A0G4FXW1</accession>
<sequence length="759" mass="85465">MDIATKENRVKARANKKAVEACDIKLKALKNHVKELTNVNPADSVLKLGLASLDLPVETRMLIDTLDSEVNAKRIAGGEEMKFCNSKRLASHTFLDLIHMKLVTDKKIQETCLLACYSEEERRSMCGLVSSALLSTSGKKPIATIFGEYLSRQRVKTVLTKLLTTEQTEIRAAKEFFCILNEGGAEIFKACFSVVEAADRTSCRHYELEKLCKTAAPFNQKLWKAVQSETVDVEDNAQANQIHMLEVQVKKDKEENERKRKAQLENEEKLAKLKQQKLDKEHADWLEAVKGVEEQNKIIAQKHKSVVDEQRRETLLRLEEHAIIVRHDIGALIEFRTGMQTPTAVAGIVIDCPLNTHLQLGRYARKGTLAIRDLDEKKFGDVVKEALLMKTHRDTWMAIRLAPQSGHFPIDIVISKMAMHFLATSGYKIDSVYVQNDDPETKKFFSIQCIVIAYPVLDWEMTKPTESMEEEEVEITYVEEAAWEAETGEGKTEPPEKPETGTQVKEENDSTQKRKSSPHVKLPISRMPFLSKVPIKDKKRLLLANEDENEKAQKVCHNFFEIHNIGKILDSLRQEAWLPAIRGKAVLYVGNGFSMMTSLALLYPSVILLCIAPPSSPSREVGWLDRWNWKGKESYFSGPRGQLASMIARGSTPWKFPKPPQPNFLPLPEDSYKAAGGDSQSAAAAAVVASPHLTVEGGRKQKAATDVNSLERGELPGEEDFLDDDEKEEDDDTKDADFQVKDGLDESDEDDDEEEEEDD</sequence>
<reference evidence="3" key="1">
    <citation type="submission" date="2014-11" db="EMBL/GenBank/DDBJ databases">
        <authorList>
            <person name="Otto D Thomas"/>
            <person name="Naeem Raeece"/>
        </authorList>
    </citation>
    <scope>NUCLEOTIDE SEQUENCE</scope>
</reference>
<feature type="region of interest" description="Disordered" evidence="2">
    <location>
        <begin position="696"/>
        <end position="759"/>
    </location>
</feature>
<protein>
    <submittedName>
        <fullName evidence="3">Uncharacterized protein</fullName>
    </submittedName>
</protein>
<feature type="compositionally biased region" description="Basic and acidic residues" evidence="2">
    <location>
        <begin position="735"/>
        <end position="744"/>
    </location>
</feature>
<feature type="compositionally biased region" description="Pro residues" evidence="2">
    <location>
        <begin position="656"/>
        <end position="665"/>
    </location>
</feature>
<proteinExistence type="predicted"/>
<feature type="region of interest" description="Disordered" evidence="2">
    <location>
        <begin position="651"/>
        <end position="678"/>
    </location>
</feature>
<keyword evidence="1" id="KW-0175">Coiled coil</keyword>
<dbReference type="AlphaFoldDB" id="A0A0G4FXW1"/>
<evidence type="ECO:0000256" key="2">
    <source>
        <dbReference type="SAM" id="MobiDB-lite"/>
    </source>
</evidence>
<evidence type="ECO:0000256" key="1">
    <source>
        <dbReference type="SAM" id="Coils"/>
    </source>
</evidence>
<evidence type="ECO:0000313" key="3">
    <source>
        <dbReference type="EMBL" id="CEM20270.1"/>
    </source>
</evidence>
<feature type="compositionally biased region" description="Basic and acidic residues" evidence="2">
    <location>
        <begin position="488"/>
        <end position="512"/>
    </location>
</feature>
<feature type="compositionally biased region" description="Acidic residues" evidence="2">
    <location>
        <begin position="745"/>
        <end position="759"/>
    </location>
</feature>
<feature type="coiled-coil region" evidence="1">
    <location>
        <begin position="242"/>
        <end position="284"/>
    </location>
</feature>
<dbReference type="EMBL" id="CDMZ01000727">
    <property type="protein sequence ID" value="CEM20270.1"/>
    <property type="molecule type" value="Genomic_DNA"/>
</dbReference>
<organism evidence="3">
    <name type="scientific">Chromera velia CCMP2878</name>
    <dbReference type="NCBI Taxonomy" id="1169474"/>
    <lineage>
        <taxon>Eukaryota</taxon>
        <taxon>Sar</taxon>
        <taxon>Alveolata</taxon>
        <taxon>Colpodellida</taxon>
        <taxon>Chromeraceae</taxon>
        <taxon>Chromera</taxon>
    </lineage>
</organism>
<feature type="region of interest" description="Disordered" evidence="2">
    <location>
        <begin position="485"/>
        <end position="519"/>
    </location>
</feature>